<feature type="compositionally biased region" description="Low complexity" evidence="1">
    <location>
        <begin position="46"/>
        <end position="60"/>
    </location>
</feature>
<protein>
    <recommendedName>
        <fullName evidence="2">Flagellar hook-length control protein-like C-terminal domain-containing protein</fullName>
    </recommendedName>
</protein>
<feature type="compositionally biased region" description="Polar residues" evidence="1">
    <location>
        <begin position="61"/>
        <end position="71"/>
    </location>
</feature>
<feature type="compositionally biased region" description="Low complexity" evidence="1">
    <location>
        <begin position="445"/>
        <end position="456"/>
    </location>
</feature>
<dbReference type="InterPro" id="IPR052563">
    <property type="entry name" value="FliK"/>
</dbReference>
<evidence type="ECO:0000256" key="1">
    <source>
        <dbReference type="SAM" id="MobiDB-lite"/>
    </source>
</evidence>
<feature type="region of interest" description="Disordered" evidence="1">
    <location>
        <begin position="437"/>
        <end position="485"/>
    </location>
</feature>
<dbReference type="Gene3D" id="3.30.750.140">
    <property type="match status" value="1"/>
</dbReference>
<comment type="caution">
    <text evidence="3">The sequence shown here is derived from an EMBL/GenBank/DDBJ whole genome shotgun (WGS) entry which is preliminary data.</text>
</comment>
<accession>A0A644T8N1</accession>
<sequence>MSGIMSPVLAEIPKPPRTQNEGVSKGTTGKVEEKNSFAKVLSLTEKAAGSKGAPGKKNAGQENTTQSSSTGGEVIPLFNTVLVMPTIANPAQTAEGMNQLTMVSATENGAVLLNQQAGHDTTPILQAKISLVQSPSNPESVEPQNITGTVMDQVKLDQPEPLRSSNTPIIQQAAEPLQDDQLMGESLKTVIPETDNTDAAPNTDRTVLNKQDIAKSVRQMVNNAPMQATVEHLLKPLSTTAAYQQAIVTSKATDLPTDEASQPQGNVNNATRITQSAAPSAQLSSSADQQSQSSLLMTDQSLGESTSVENGRTNQAVSFQQILVGKTDQVAEVVSPTPPQSLPDDNNVVAQIVDHARIVKGSEMSEMVIKLKPEHLGELTLKIAVDNGVVSASFHTNNSEVRGIIEASVQQLRHEMAQQGLKVEYVGVYAGLGQPFSNGQGETNKQQSWKQQSSKKPTGDEFSEKLETLDPIRGNTTDSGVDYRI</sequence>
<reference evidence="3" key="1">
    <citation type="submission" date="2019-08" db="EMBL/GenBank/DDBJ databases">
        <authorList>
            <person name="Kucharzyk K."/>
            <person name="Murdoch R.W."/>
            <person name="Higgins S."/>
            <person name="Loffler F."/>
        </authorList>
    </citation>
    <scope>NUCLEOTIDE SEQUENCE</scope>
</reference>
<dbReference type="InterPro" id="IPR021136">
    <property type="entry name" value="Flagellar_hook_control-like_C"/>
</dbReference>
<feature type="domain" description="Flagellar hook-length control protein-like C-terminal" evidence="2">
    <location>
        <begin position="363"/>
        <end position="432"/>
    </location>
</feature>
<dbReference type="Pfam" id="PF02120">
    <property type="entry name" value="Flg_hook"/>
    <property type="match status" value="1"/>
</dbReference>
<evidence type="ECO:0000313" key="3">
    <source>
        <dbReference type="EMBL" id="MPL63268.1"/>
    </source>
</evidence>
<dbReference type="AlphaFoldDB" id="A0A644T8N1"/>
<gene>
    <name evidence="3" type="ORF">SDC9_08890</name>
</gene>
<feature type="compositionally biased region" description="Polar residues" evidence="1">
    <location>
        <begin position="297"/>
        <end position="311"/>
    </location>
</feature>
<name>A0A644T8N1_9ZZZZ</name>
<dbReference type="PANTHER" id="PTHR37533:SF2">
    <property type="entry name" value="FLAGELLAR HOOK-LENGTH CONTROL PROTEIN"/>
    <property type="match status" value="1"/>
</dbReference>
<feature type="compositionally biased region" description="Polar residues" evidence="1">
    <location>
        <begin position="17"/>
        <end position="27"/>
    </location>
</feature>
<evidence type="ECO:0000259" key="2">
    <source>
        <dbReference type="Pfam" id="PF02120"/>
    </source>
</evidence>
<feature type="compositionally biased region" description="Basic and acidic residues" evidence="1">
    <location>
        <begin position="457"/>
        <end position="470"/>
    </location>
</feature>
<feature type="region of interest" description="Disordered" evidence="1">
    <location>
        <begin position="1"/>
        <end position="72"/>
    </location>
</feature>
<dbReference type="InterPro" id="IPR038610">
    <property type="entry name" value="FliK-like_C_sf"/>
</dbReference>
<proteinExistence type="predicted"/>
<organism evidence="3">
    <name type="scientific">bioreactor metagenome</name>
    <dbReference type="NCBI Taxonomy" id="1076179"/>
    <lineage>
        <taxon>unclassified sequences</taxon>
        <taxon>metagenomes</taxon>
        <taxon>ecological metagenomes</taxon>
    </lineage>
</organism>
<feature type="compositionally biased region" description="Low complexity" evidence="1">
    <location>
        <begin position="276"/>
        <end position="296"/>
    </location>
</feature>
<feature type="region of interest" description="Disordered" evidence="1">
    <location>
        <begin position="276"/>
        <end position="311"/>
    </location>
</feature>
<dbReference type="CDD" id="cd17470">
    <property type="entry name" value="T3SS_Flik_C"/>
    <property type="match status" value="1"/>
</dbReference>
<dbReference type="EMBL" id="VSSQ01000021">
    <property type="protein sequence ID" value="MPL63268.1"/>
    <property type="molecule type" value="Genomic_DNA"/>
</dbReference>
<dbReference type="PANTHER" id="PTHR37533">
    <property type="entry name" value="FLAGELLAR HOOK-LENGTH CONTROL PROTEIN"/>
    <property type="match status" value="1"/>
</dbReference>